<dbReference type="InterPro" id="IPR049470">
    <property type="entry name" value="TRM61_C"/>
</dbReference>
<evidence type="ECO:0000256" key="4">
    <source>
        <dbReference type="ARBA" id="ARBA00022679"/>
    </source>
</evidence>
<sequence length="225" mass="24494">LKDVVSVDQRDVLAEGFPEAGSTHNPDGCHAVMIDLPQPWAVIPNLPKCFTASGGRVCVFSPCIEQIQKSCNSLRSAGFTQTEVFECVSRNYDFVHSVLNVPNFGQKSATDLLNGTYVFGKSDVTEETNSVGKTYKKHEPHLYPPLDKYLASTNGSKGKHGNREDGCWVAVPRHKDTGHTGYLAFASYIPMCKTELTPSTAVTSTTDVQGNEGIDQAMDCSETNQ</sequence>
<dbReference type="AlphaFoldDB" id="A0A0R3TQG2"/>
<dbReference type="InterPro" id="IPR029063">
    <property type="entry name" value="SAM-dependent_MTases_sf"/>
</dbReference>
<dbReference type="GO" id="GO:0160107">
    <property type="term" value="F:tRNA (adenine(58)-N1)-methyltransferase activity"/>
    <property type="evidence" value="ECO:0007669"/>
    <property type="project" value="UniProtKB-EC"/>
</dbReference>
<protein>
    <recommendedName>
        <fullName evidence="2">tRNA (adenine(58)-N(1))-methyltransferase</fullName>
        <ecNumber evidence="2">2.1.1.220</ecNumber>
    </recommendedName>
</protein>
<evidence type="ECO:0000313" key="11">
    <source>
        <dbReference type="WBParaSite" id="HNAJ_0000978301-mRNA-1"/>
    </source>
</evidence>
<keyword evidence="3" id="KW-0489">Methyltransferase</keyword>
<feature type="domain" description="tRNA (adenine(58)-N(1))-methyltransferase catalytic subunit TRM61 C-terminal" evidence="10">
    <location>
        <begin position="2"/>
        <end position="187"/>
    </location>
</feature>
<comment type="subcellular location">
    <subcellularLocation>
        <location evidence="1">Nucleus</location>
    </subcellularLocation>
</comment>
<dbReference type="SUPFAM" id="SSF53335">
    <property type="entry name" value="S-adenosyl-L-methionine-dependent methyltransferases"/>
    <property type="match status" value="1"/>
</dbReference>
<evidence type="ECO:0000256" key="7">
    <source>
        <dbReference type="ARBA" id="ARBA00023242"/>
    </source>
</evidence>
<accession>A0A0R3TQG2</accession>
<dbReference type="WBParaSite" id="HNAJ_0000978301-mRNA-1">
    <property type="protein sequence ID" value="HNAJ_0000978301-mRNA-1"/>
    <property type="gene ID" value="HNAJ_0000978301"/>
</dbReference>
<evidence type="ECO:0000256" key="2">
    <source>
        <dbReference type="ARBA" id="ARBA00012796"/>
    </source>
</evidence>
<evidence type="ECO:0000256" key="9">
    <source>
        <dbReference type="SAM" id="MobiDB-lite"/>
    </source>
</evidence>
<dbReference type="PROSITE" id="PS51620">
    <property type="entry name" value="SAM_TRM61"/>
    <property type="match status" value="1"/>
</dbReference>
<dbReference type="PANTHER" id="PTHR12133:SF2">
    <property type="entry name" value="TRNA (ADENINE(58)-N(1))-METHYLTRANSFERASE CATALYTIC SUBUNIT TRMT61A"/>
    <property type="match status" value="1"/>
</dbReference>
<keyword evidence="6" id="KW-0819">tRNA processing</keyword>
<evidence type="ECO:0000256" key="6">
    <source>
        <dbReference type="ARBA" id="ARBA00022694"/>
    </source>
</evidence>
<dbReference type="InterPro" id="IPR014816">
    <property type="entry name" value="tRNA_MeTrfase_Gcd14"/>
</dbReference>
<feature type="region of interest" description="Disordered" evidence="9">
    <location>
        <begin position="204"/>
        <end position="225"/>
    </location>
</feature>
<dbReference type="GO" id="GO:0005634">
    <property type="term" value="C:nucleus"/>
    <property type="evidence" value="ECO:0007669"/>
    <property type="project" value="UniProtKB-SubCell"/>
</dbReference>
<dbReference type="STRING" id="102285.A0A0R3TQG2"/>
<evidence type="ECO:0000256" key="1">
    <source>
        <dbReference type="ARBA" id="ARBA00004123"/>
    </source>
</evidence>
<dbReference type="GO" id="GO:0031515">
    <property type="term" value="C:tRNA (m1A) methyltransferase complex"/>
    <property type="evidence" value="ECO:0007669"/>
    <property type="project" value="InterPro"/>
</dbReference>
<keyword evidence="7" id="KW-0539">Nucleus</keyword>
<organism evidence="11">
    <name type="scientific">Rodentolepis nana</name>
    <name type="common">Dwarf tapeworm</name>
    <name type="synonym">Hymenolepis nana</name>
    <dbReference type="NCBI Taxonomy" id="102285"/>
    <lineage>
        <taxon>Eukaryota</taxon>
        <taxon>Metazoa</taxon>
        <taxon>Spiralia</taxon>
        <taxon>Lophotrochozoa</taxon>
        <taxon>Platyhelminthes</taxon>
        <taxon>Cestoda</taxon>
        <taxon>Eucestoda</taxon>
        <taxon>Cyclophyllidea</taxon>
        <taxon>Hymenolepididae</taxon>
        <taxon>Rodentolepis</taxon>
    </lineage>
</organism>
<dbReference type="Pfam" id="PF08704">
    <property type="entry name" value="GCD14"/>
    <property type="match status" value="1"/>
</dbReference>
<name>A0A0R3TQG2_RODNA</name>
<dbReference type="Gene3D" id="3.40.50.150">
    <property type="entry name" value="Vaccinia Virus protein VP39"/>
    <property type="match status" value="1"/>
</dbReference>
<evidence type="ECO:0000256" key="3">
    <source>
        <dbReference type="ARBA" id="ARBA00022603"/>
    </source>
</evidence>
<dbReference type="EC" id="2.1.1.220" evidence="2"/>
<proteinExistence type="predicted"/>
<evidence type="ECO:0000256" key="5">
    <source>
        <dbReference type="ARBA" id="ARBA00022691"/>
    </source>
</evidence>
<evidence type="ECO:0000256" key="8">
    <source>
        <dbReference type="ARBA" id="ARBA00048481"/>
    </source>
</evidence>
<dbReference type="GO" id="GO:0030488">
    <property type="term" value="P:tRNA methylation"/>
    <property type="evidence" value="ECO:0007669"/>
    <property type="project" value="InterPro"/>
</dbReference>
<keyword evidence="5" id="KW-0949">S-adenosyl-L-methionine</keyword>
<keyword evidence="4" id="KW-0808">Transferase</keyword>
<reference evidence="11" key="1">
    <citation type="submission" date="2017-02" db="UniProtKB">
        <authorList>
            <consortium name="WormBaseParasite"/>
        </authorList>
    </citation>
    <scope>IDENTIFICATION</scope>
</reference>
<dbReference type="PANTHER" id="PTHR12133">
    <property type="entry name" value="TRNA (ADENINE(58)-N(1))-METHYLTRANSFERASE"/>
    <property type="match status" value="1"/>
</dbReference>
<comment type="catalytic activity">
    <reaction evidence="8">
        <text>an adenosine in mRNA + S-adenosyl-L-methionine = an N(1)-methyladenosine in mRNA + S-adenosyl-L-homocysteine + H(+)</text>
        <dbReference type="Rhea" id="RHEA:55392"/>
        <dbReference type="Rhea" id="RHEA-COMP:12414"/>
        <dbReference type="Rhea" id="RHEA-COMP:12415"/>
        <dbReference type="ChEBI" id="CHEBI:15378"/>
        <dbReference type="ChEBI" id="CHEBI:57856"/>
        <dbReference type="ChEBI" id="CHEBI:59789"/>
        <dbReference type="ChEBI" id="CHEBI:74411"/>
        <dbReference type="ChEBI" id="CHEBI:74491"/>
    </reaction>
</comment>
<evidence type="ECO:0000259" key="10">
    <source>
        <dbReference type="Pfam" id="PF08704"/>
    </source>
</evidence>